<organism evidence="1">
    <name type="scientific">Timspurckia oligopyrenoides</name>
    <dbReference type="NCBI Taxonomy" id="708627"/>
    <lineage>
        <taxon>Eukaryota</taxon>
        <taxon>Rhodophyta</taxon>
        <taxon>Bangiophyceae</taxon>
        <taxon>Porphyridiales</taxon>
        <taxon>Porphyridiaceae</taxon>
        <taxon>Timspurckia</taxon>
    </lineage>
</organism>
<dbReference type="AlphaFoldDB" id="A0A7S0ZKE2"/>
<evidence type="ECO:0000313" key="1">
    <source>
        <dbReference type="EMBL" id="CAD8824612.1"/>
    </source>
</evidence>
<dbReference type="EMBL" id="HBFP01012450">
    <property type="protein sequence ID" value="CAD8824612.1"/>
    <property type="molecule type" value="Transcribed_RNA"/>
</dbReference>
<reference evidence="1" key="1">
    <citation type="submission" date="2021-01" db="EMBL/GenBank/DDBJ databases">
        <authorList>
            <person name="Corre E."/>
            <person name="Pelletier E."/>
            <person name="Niang G."/>
            <person name="Scheremetjew M."/>
            <person name="Finn R."/>
            <person name="Kale V."/>
            <person name="Holt S."/>
            <person name="Cochrane G."/>
            <person name="Meng A."/>
            <person name="Brown T."/>
            <person name="Cohen L."/>
        </authorList>
    </citation>
    <scope>NUCLEOTIDE SEQUENCE</scope>
    <source>
        <strain evidence="1">CCMP3278</strain>
    </source>
</reference>
<sequence length="154" mass="18330">MMTSLKKEWEGYVFMQCETDPSRSKIRYISIHSGNLVCYQTIKDKSHEALQKIRFHPLWSIRLYGVHVQRFLYGSVSIQYKDRTNVFQAMDKYCDNELLNAMNYWKENLECNHFKRNSSLKSSTKWNRSQDQECGDLLKNTPKMHSPRFVSFGL</sequence>
<protein>
    <submittedName>
        <fullName evidence="1">Uncharacterized protein</fullName>
    </submittedName>
</protein>
<gene>
    <name evidence="1" type="ORF">TOLI1172_LOCUS9011</name>
</gene>
<name>A0A7S0ZKE2_9RHOD</name>
<proteinExistence type="predicted"/>
<accession>A0A7S0ZKE2</accession>